<feature type="compositionally biased region" description="Basic and acidic residues" evidence="1">
    <location>
        <begin position="164"/>
        <end position="173"/>
    </location>
</feature>
<sequence length="201" mass="19979">WRDMMRLSSTRQRLRRQGYGVNLTAQQGGRGEGGERGGGYGLDSSSSEGSGTSELDSSLGLLGLGVRPGGAYGEDSGSISASAGLGDESVGSRNLVGSAPGTPQDALPPSVPPSIASGPNFQPDSQGCVCRLINKCPAGLPGPKGASGPRGPDGPKGLNGIPGKDAEDVEPQREAPGCFYCPPGPQGPPGAVGKTGPRGLA</sequence>
<dbReference type="WBParaSite" id="PgB05_g053_t01">
    <property type="protein sequence ID" value="PgB05_g053_t01"/>
    <property type="gene ID" value="PgB05_g053"/>
</dbReference>
<feature type="compositionally biased region" description="Gly residues" evidence="1">
    <location>
        <begin position="28"/>
        <end position="41"/>
    </location>
</feature>
<feature type="compositionally biased region" description="Low complexity" evidence="1">
    <location>
        <begin position="1"/>
        <end position="11"/>
    </location>
</feature>
<protein>
    <submittedName>
        <fullName evidence="3">Uncharacterized protein</fullName>
    </submittedName>
</protein>
<evidence type="ECO:0000256" key="1">
    <source>
        <dbReference type="SAM" id="MobiDB-lite"/>
    </source>
</evidence>
<feature type="compositionally biased region" description="Gly residues" evidence="1">
    <location>
        <begin position="62"/>
        <end position="72"/>
    </location>
</feature>
<accession>A0A914ZJ94</accession>
<dbReference type="AlphaFoldDB" id="A0A914ZJ94"/>
<feature type="region of interest" description="Disordered" evidence="1">
    <location>
        <begin position="139"/>
        <end position="201"/>
    </location>
</feature>
<proteinExistence type="predicted"/>
<organism evidence="2 3">
    <name type="scientific">Parascaris univalens</name>
    <name type="common">Nematode worm</name>
    <dbReference type="NCBI Taxonomy" id="6257"/>
    <lineage>
        <taxon>Eukaryota</taxon>
        <taxon>Metazoa</taxon>
        <taxon>Ecdysozoa</taxon>
        <taxon>Nematoda</taxon>
        <taxon>Chromadorea</taxon>
        <taxon>Rhabditida</taxon>
        <taxon>Spirurina</taxon>
        <taxon>Ascaridomorpha</taxon>
        <taxon>Ascaridoidea</taxon>
        <taxon>Ascarididae</taxon>
        <taxon>Parascaris</taxon>
    </lineage>
</organism>
<dbReference type="Proteomes" id="UP000887569">
    <property type="component" value="Unplaced"/>
</dbReference>
<reference evidence="3" key="1">
    <citation type="submission" date="2022-11" db="UniProtKB">
        <authorList>
            <consortium name="WormBaseParasite"/>
        </authorList>
    </citation>
    <scope>IDENTIFICATION</scope>
</reference>
<evidence type="ECO:0000313" key="3">
    <source>
        <dbReference type="WBParaSite" id="PgB05_g053_t01"/>
    </source>
</evidence>
<keyword evidence="2" id="KW-1185">Reference proteome</keyword>
<feature type="compositionally biased region" description="Low complexity" evidence="1">
    <location>
        <begin position="42"/>
        <end position="61"/>
    </location>
</feature>
<evidence type="ECO:0000313" key="2">
    <source>
        <dbReference type="Proteomes" id="UP000887569"/>
    </source>
</evidence>
<feature type="region of interest" description="Disordered" evidence="1">
    <location>
        <begin position="1"/>
        <end position="122"/>
    </location>
</feature>
<name>A0A914ZJ94_PARUN</name>